<dbReference type="PANTHER" id="PTHR11579">
    <property type="entry name" value="PROTEIN-L-ISOASPARTATE O-METHYLTRANSFERASE"/>
    <property type="match status" value="1"/>
</dbReference>
<evidence type="ECO:0000256" key="7">
    <source>
        <dbReference type="ARBA" id="ARBA00022679"/>
    </source>
</evidence>
<dbReference type="EC" id="2.1.1.77" evidence="3 9"/>
<dbReference type="GO" id="GO:0030091">
    <property type="term" value="P:protein repair"/>
    <property type="evidence" value="ECO:0007669"/>
    <property type="project" value="UniProtKB-UniRule"/>
</dbReference>
<sequence length="204" mass="23015">MTHIRIPEEYFSKTVGPNCEWDKKVMEAFAKTPRHKFLDEAMYKMAYVDDALPIGYGQTISKPSTVAYMTKSLELEPHHKVLEIGTGSGFQAAVLARLCDTVYTVERIGELHRRTYQIIKRIPLRNVKMKLEPVKLGWDEFAPYDRIICTAEGKSIPQELLDQLAEGGLMLIPVNGKLVKITKKGGNIAQEPLKLCSFVDFVGT</sequence>
<proteinExistence type="inferred from homology"/>
<evidence type="ECO:0000256" key="9">
    <source>
        <dbReference type="NCBIfam" id="TIGR00080"/>
    </source>
</evidence>
<evidence type="ECO:0000256" key="2">
    <source>
        <dbReference type="ARBA" id="ARBA00005369"/>
    </source>
</evidence>
<comment type="similarity">
    <text evidence="2">Belongs to the methyltransferase superfamily. L-isoaspartyl/D-aspartyl protein methyltransferase family.</text>
</comment>
<organism evidence="10 11">
    <name type="scientific">Seleniivibrio woodruffii</name>
    <dbReference type="NCBI Taxonomy" id="1078050"/>
    <lineage>
        <taxon>Bacteria</taxon>
        <taxon>Pseudomonadati</taxon>
        <taxon>Deferribacterota</taxon>
        <taxon>Deferribacteres</taxon>
        <taxon>Deferribacterales</taxon>
        <taxon>Geovibrionaceae</taxon>
        <taxon>Seleniivibrio</taxon>
    </lineage>
</organism>
<dbReference type="NCBIfam" id="TIGR00080">
    <property type="entry name" value="pimt"/>
    <property type="match status" value="1"/>
</dbReference>
<evidence type="ECO:0000256" key="1">
    <source>
        <dbReference type="ARBA" id="ARBA00004496"/>
    </source>
</evidence>
<dbReference type="RefSeq" id="WP_132872541.1">
    <property type="nucleotide sequence ID" value="NZ_SMGG01000003.1"/>
</dbReference>
<dbReference type="NCBIfam" id="NF001453">
    <property type="entry name" value="PRK00312.1"/>
    <property type="match status" value="1"/>
</dbReference>
<keyword evidence="7 10" id="KW-0808">Transferase</keyword>
<keyword evidence="11" id="KW-1185">Reference proteome</keyword>
<comment type="caution">
    <text evidence="10">The sequence shown here is derived from an EMBL/GenBank/DDBJ whole genome shotgun (WGS) entry which is preliminary data.</text>
</comment>
<reference evidence="10 11" key="1">
    <citation type="submission" date="2019-03" db="EMBL/GenBank/DDBJ databases">
        <title>Genomic Encyclopedia of Type Strains, Phase IV (KMG-IV): sequencing the most valuable type-strain genomes for metagenomic binning, comparative biology and taxonomic classification.</title>
        <authorList>
            <person name="Goeker M."/>
        </authorList>
    </citation>
    <scope>NUCLEOTIDE SEQUENCE [LARGE SCALE GENOMIC DNA]</scope>
    <source>
        <strain evidence="10 11">DSM 24984</strain>
    </source>
</reference>
<comment type="subcellular location">
    <subcellularLocation>
        <location evidence="1">Cytoplasm</location>
    </subcellularLocation>
</comment>
<dbReference type="SUPFAM" id="SSF53335">
    <property type="entry name" value="S-adenosyl-L-methionine-dependent methyltransferases"/>
    <property type="match status" value="1"/>
</dbReference>
<evidence type="ECO:0000256" key="4">
    <source>
        <dbReference type="ARBA" id="ARBA00013346"/>
    </source>
</evidence>
<dbReference type="AlphaFoldDB" id="A0A4R1KD32"/>
<evidence type="ECO:0000256" key="5">
    <source>
        <dbReference type="ARBA" id="ARBA00022490"/>
    </source>
</evidence>
<keyword evidence="8" id="KW-0949">S-adenosyl-L-methionine</keyword>
<dbReference type="GO" id="GO:0004719">
    <property type="term" value="F:protein-L-isoaspartate (D-aspartate) O-methyltransferase activity"/>
    <property type="evidence" value="ECO:0007669"/>
    <property type="project" value="UniProtKB-UniRule"/>
</dbReference>
<evidence type="ECO:0000256" key="3">
    <source>
        <dbReference type="ARBA" id="ARBA00011890"/>
    </source>
</evidence>
<evidence type="ECO:0000313" key="10">
    <source>
        <dbReference type="EMBL" id="TCK62462.1"/>
    </source>
</evidence>
<dbReference type="GO" id="GO:0032259">
    <property type="term" value="P:methylation"/>
    <property type="evidence" value="ECO:0007669"/>
    <property type="project" value="UniProtKB-KW"/>
</dbReference>
<evidence type="ECO:0000256" key="6">
    <source>
        <dbReference type="ARBA" id="ARBA00022603"/>
    </source>
</evidence>
<dbReference type="OrthoDB" id="9810066at2"/>
<accession>A0A4R1KD32</accession>
<dbReference type="CDD" id="cd02440">
    <property type="entry name" value="AdoMet_MTases"/>
    <property type="match status" value="1"/>
</dbReference>
<dbReference type="Pfam" id="PF01135">
    <property type="entry name" value="PCMT"/>
    <property type="match status" value="1"/>
</dbReference>
<gene>
    <name evidence="10" type="ORF">C8D98_0988</name>
</gene>
<name>A0A4R1KD32_9BACT</name>
<dbReference type="Gene3D" id="3.40.50.150">
    <property type="entry name" value="Vaccinia Virus protein VP39"/>
    <property type="match status" value="1"/>
</dbReference>
<protein>
    <recommendedName>
        <fullName evidence="4 9">Protein-L-isoaspartate O-methyltransferase</fullName>
        <ecNumber evidence="3 9">2.1.1.77</ecNumber>
    </recommendedName>
</protein>
<dbReference type="Proteomes" id="UP000294614">
    <property type="component" value="Unassembled WGS sequence"/>
</dbReference>
<dbReference type="EMBL" id="SMGG01000003">
    <property type="protein sequence ID" value="TCK62462.1"/>
    <property type="molecule type" value="Genomic_DNA"/>
</dbReference>
<dbReference type="PANTHER" id="PTHR11579:SF0">
    <property type="entry name" value="PROTEIN-L-ISOASPARTATE(D-ASPARTATE) O-METHYLTRANSFERASE"/>
    <property type="match status" value="1"/>
</dbReference>
<dbReference type="InterPro" id="IPR000682">
    <property type="entry name" value="PCMT"/>
</dbReference>
<evidence type="ECO:0000256" key="8">
    <source>
        <dbReference type="ARBA" id="ARBA00022691"/>
    </source>
</evidence>
<keyword evidence="6 10" id="KW-0489">Methyltransferase</keyword>
<dbReference type="GO" id="GO:0005737">
    <property type="term" value="C:cytoplasm"/>
    <property type="evidence" value="ECO:0007669"/>
    <property type="project" value="UniProtKB-SubCell"/>
</dbReference>
<dbReference type="InterPro" id="IPR029063">
    <property type="entry name" value="SAM-dependent_MTases_sf"/>
</dbReference>
<keyword evidence="5" id="KW-0963">Cytoplasm</keyword>
<evidence type="ECO:0000313" key="11">
    <source>
        <dbReference type="Proteomes" id="UP000294614"/>
    </source>
</evidence>